<dbReference type="SUPFAM" id="SSF52343">
    <property type="entry name" value="Ferredoxin reductase-like, C-terminal NADP-linked domain"/>
    <property type="match status" value="1"/>
</dbReference>
<feature type="domain" description="EF-hand" evidence="12">
    <location>
        <begin position="147"/>
        <end position="182"/>
    </location>
</feature>
<dbReference type="Gene3D" id="3.40.50.80">
    <property type="entry name" value="Nucleotide-binding domain of ferredoxin-NADP reductase (FNR) module"/>
    <property type="match status" value="1"/>
</dbReference>
<dbReference type="PANTHER" id="PTHR11972">
    <property type="entry name" value="NADPH OXIDASE"/>
    <property type="match status" value="1"/>
</dbReference>
<dbReference type="GO" id="GO:0005509">
    <property type="term" value="F:calcium ion binding"/>
    <property type="evidence" value="ECO:0007669"/>
    <property type="project" value="InterPro"/>
</dbReference>
<evidence type="ECO:0000256" key="6">
    <source>
        <dbReference type="ARBA" id="ARBA00022857"/>
    </source>
</evidence>
<dbReference type="Gene3D" id="2.40.30.10">
    <property type="entry name" value="Translation factors"/>
    <property type="match status" value="1"/>
</dbReference>
<dbReference type="AlphaFoldDB" id="A0AAV2SBA6"/>
<evidence type="ECO:0000256" key="1">
    <source>
        <dbReference type="ARBA" id="ARBA00004141"/>
    </source>
</evidence>
<feature type="compositionally biased region" description="Low complexity" evidence="10">
    <location>
        <begin position="659"/>
        <end position="670"/>
    </location>
</feature>
<dbReference type="GO" id="GO:0016175">
    <property type="term" value="F:superoxide-generating NAD(P)H oxidase activity"/>
    <property type="evidence" value="ECO:0007669"/>
    <property type="project" value="TreeGrafter"/>
</dbReference>
<accession>A0AAV2SBA6</accession>
<comment type="subcellular location">
    <subcellularLocation>
        <location evidence="1">Membrane</location>
        <topology evidence="1">Multi-pass membrane protein</topology>
    </subcellularLocation>
</comment>
<dbReference type="Pfam" id="PF08030">
    <property type="entry name" value="NAD_binding_6"/>
    <property type="match status" value="1"/>
</dbReference>
<evidence type="ECO:0000313" key="15">
    <source>
        <dbReference type="Proteomes" id="UP001497623"/>
    </source>
</evidence>
<dbReference type="CDD" id="cd06186">
    <property type="entry name" value="NOX_Duox_like_FAD_NADP"/>
    <property type="match status" value="2"/>
</dbReference>
<dbReference type="PROSITE" id="PS00018">
    <property type="entry name" value="EF_HAND_1"/>
    <property type="match status" value="2"/>
</dbReference>
<dbReference type="InterPro" id="IPR050369">
    <property type="entry name" value="RBOH/FRE"/>
</dbReference>
<feature type="transmembrane region" description="Helical" evidence="11">
    <location>
        <begin position="272"/>
        <end position="293"/>
    </location>
</feature>
<dbReference type="Proteomes" id="UP001497623">
    <property type="component" value="Unassembled WGS sequence"/>
</dbReference>
<sequence length="1100" mass="124594">RAPGSRQWAELLEVLAYVVCGEEGEVTDDLFTKILTSRGVLEKLFQLINKDGDGFVSRQEIMDFIANLSHARPRTGFTKENLDWLEQLFRTALGHKQELSFDDFKKIVHSRNSFFAERVFQIFDLDNSGTVSLSEFLDAMHQFAGKSPNDKIKFLFKVYDLDGDGLIQQSELQKVIKACMEENGMKFSDDQIEDLTLAMFEDADAAHTGTITYDALKAQLEKHDGLLENLSISIDRWLVPPNIGITAETSWYRRLGTLKPYQMSLPYVKNNYVYLSFLLVFISVNLGLFISRAVEYGDSNGFVIIARACGQCLNFNCVFVLCCTLRGCITFLRSHGAGSFLPLDQHLYLHKMCGMLIFIYSVVHTLAHLCNLGIYVVPDPIINANNLTYSEWLFTEKPGVFGLKKGWAYPTGVILIIILTVMVVCSQKFVRKSGYFEVFYFTHLLYVFFWILCIIHGPSYWIWFIVPGILFLIERVTRFIRQKTGRGKTYIGSGVILPSKVIHLVVKRPSHFHFHPGDYVYVNIPTIAKYEWHPFTISSAPEQEDALWLHIRAVGEWTNRLYNYFESEQKRCERQKKASLAPNMHPMIITNGNSITVVVEDTGLNSQTTLAPPSPMVTIAEGNNSVAGTSGPGGKRGNKFGGFDNASFEPDTNGNTVENNALNLANGANGRQNKPLGPVKGQSTPNLMTDQKPNKPERKLGKSMSVPDFEKKLKKKENVLLKNIPRPVSEAQFNSAALKQAQSMDPHGDTIAIQDNKSVVKSFRYMRRKPTIIALDLPEISDIDEDSEDDYIIEDEYDEEEELTEVSVVPNPDDPADELQVKVVEVITPDDIRIPKGGEASLAVEEGRVRRRSANLAPGGPNDTAIPRKISRQEERRQRRKSRLEAENGCDLGKPLVILIDGPFGAPSSHIFRAQHAVLVATGIGVTPFASILQSIMHKYWKCKHTCPCCSHSWCTEVPKSVMNLRKVDFFWINRDQRSFEWFVNLLSQLEIEQAEQGGVMERFLDMHMYITSALQKTDMKAVGLQLALDLLHEKEKRDLITGLKTRTNAGRPNWDKVFKQLKNQQKGKVTVFYCGPPALGRTLRYKCDEYEFEFRKEIF</sequence>
<protein>
    <recommendedName>
        <fullName evidence="16">NADPH oxidase 5</fullName>
    </recommendedName>
</protein>
<dbReference type="InterPro" id="IPR039261">
    <property type="entry name" value="FNR_nucleotide-bd"/>
</dbReference>
<evidence type="ECO:0000256" key="4">
    <source>
        <dbReference type="ARBA" id="ARBA00022827"/>
    </source>
</evidence>
<feature type="region of interest" description="Disordered" evidence="10">
    <location>
        <begin position="853"/>
        <end position="884"/>
    </location>
</feature>
<feature type="region of interest" description="Disordered" evidence="10">
    <location>
        <begin position="625"/>
        <end position="711"/>
    </location>
</feature>
<dbReference type="GO" id="GO:0042554">
    <property type="term" value="P:superoxide anion generation"/>
    <property type="evidence" value="ECO:0007669"/>
    <property type="project" value="TreeGrafter"/>
</dbReference>
<dbReference type="Pfam" id="PF01794">
    <property type="entry name" value="Ferric_reduct"/>
    <property type="match status" value="1"/>
</dbReference>
<dbReference type="InterPro" id="IPR017927">
    <property type="entry name" value="FAD-bd_FR_type"/>
</dbReference>
<evidence type="ECO:0000256" key="9">
    <source>
        <dbReference type="ARBA" id="ARBA00023136"/>
    </source>
</evidence>
<evidence type="ECO:0000256" key="8">
    <source>
        <dbReference type="ARBA" id="ARBA00023002"/>
    </source>
</evidence>
<dbReference type="CDD" id="cd00051">
    <property type="entry name" value="EFh"/>
    <property type="match status" value="3"/>
</dbReference>
<keyword evidence="6" id="KW-0521">NADP</keyword>
<dbReference type="InterPro" id="IPR002048">
    <property type="entry name" value="EF_hand_dom"/>
</dbReference>
<dbReference type="PROSITE" id="PS50222">
    <property type="entry name" value="EF_HAND_2"/>
    <property type="match status" value="3"/>
</dbReference>
<dbReference type="FunFam" id="1.10.238.10:FF:000258">
    <property type="entry name" value="NADPH oxidase, isoform B"/>
    <property type="match status" value="1"/>
</dbReference>
<evidence type="ECO:0000256" key="3">
    <source>
        <dbReference type="ARBA" id="ARBA00022692"/>
    </source>
</evidence>
<reference evidence="14 15" key="1">
    <citation type="submission" date="2024-05" db="EMBL/GenBank/DDBJ databases">
        <authorList>
            <person name="Wallberg A."/>
        </authorList>
    </citation>
    <scope>NUCLEOTIDE SEQUENCE [LARGE SCALE GENOMIC DNA]</scope>
</reference>
<evidence type="ECO:0000313" key="14">
    <source>
        <dbReference type="EMBL" id="CAL4180352.1"/>
    </source>
</evidence>
<dbReference type="InterPro" id="IPR013121">
    <property type="entry name" value="Fe_red_NAD-bd_6"/>
</dbReference>
<dbReference type="EMBL" id="CAXKWB010058132">
    <property type="protein sequence ID" value="CAL4180352.1"/>
    <property type="molecule type" value="Genomic_DNA"/>
</dbReference>
<dbReference type="FunFam" id="3.40.50.80:FF:000012">
    <property type="entry name" value="NADPH oxidase, isoform B"/>
    <property type="match status" value="1"/>
</dbReference>
<keyword evidence="5" id="KW-0106">Calcium</keyword>
<keyword evidence="8" id="KW-0560">Oxidoreductase</keyword>
<dbReference type="Pfam" id="PF13499">
    <property type="entry name" value="EF-hand_7"/>
    <property type="match status" value="1"/>
</dbReference>
<keyword evidence="7 11" id="KW-1133">Transmembrane helix</keyword>
<keyword evidence="4" id="KW-0274">FAD</keyword>
<dbReference type="PANTHER" id="PTHR11972:SF58">
    <property type="entry name" value="NADPH OXIDASE 5"/>
    <property type="match status" value="1"/>
</dbReference>
<keyword evidence="3 11" id="KW-0812">Transmembrane</keyword>
<keyword evidence="9 11" id="KW-0472">Membrane</keyword>
<feature type="transmembrane region" description="Helical" evidence="11">
    <location>
        <begin position="353"/>
        <end position="377"/>
    </location>
</feature>
<dbReference type="GO" id="GO:0006952">
    <property type="term" value="P:defense response"/>
    <property type="evidence" value="ECO:0007669"/>
    <property type="project" value="TreeGrafter"/>
</dbReference>
<dbReference type="InterPro" id="IPR013112">
    <property type="entry name" value="FAD-bd_8"/>
</dbReference>
<dbReference type="SFLD" id="SFLDG01169">
    <property type="entry name" value="NADPH_oxidase_subgroup_(NOX)"/>
    <property type="match status" value="1"/>
</dbReference>
<feature type="transmembrane region" description="Helical" evidence="11">
    <location>
        <begin position="438"/>
        <end position="455"/>
    </location>
</feature>
<evidence type="ECO:0000256" key="7">
    <source>
        <dbReference type="ARBA" id="ARBA00022989"/>
    </source>
</evidence>
<dbReference type="PRINTS" id="PR00450">
    <property type="entry name" value="RECOVERIN"/>
</dbReference>
<name>A0AAV2SBA6_MEGNR</name>
<dbReference type="Gene3D" id="1.10.238.10">
    <property type="entry name" value="EF-hand"/>
    <property type="match status" value="1"/>
</dbReference>
<dbReference type="InterPro" id="IPR013130">
    <property type="entry name" value="Fe3_Rdtase_TM_dom"/>
</dbReference>
<dbReference type="SUPFAM" id="SSF63380">
    <property type="entry name" value="Riboflavin synthase domain-like"/>
    <property type="match status" value="1"/>
</dbReference>
<dbReference type="SMART" id="SM00054">
    <property type="entry name" value="EFh"/>
    <property type="match status" value="4"/>
</dbReference>
<feature type="transmembrane region" description="Helical" evidence="11">
    <location>
        <begin position="407"/>
        <end position="426"/>
    </location>
</feature>
<comment type="caution">
    <text evidence="14">The sequence shown here is derived from an EMBL/GenBank/DDBJ whole genome shotgun (WGS) entry which is preliminary data.</text>
</comment>
<evidence type="ECO:0008006" key="16">
    <source>
        <dbReference type="Google" id="ProtNLM"/>
    </source>
</evidence>
<keyword evidence="15" id="KW-1185">Reference proteome</keyword>
<keyword evidence="2" id="KW-0285">Flavoprotein</keyword>
<feature type="transmembrane region" description="Helical" evidence="11">
    <location>
        <begin position="313"/>
        <end position="332"/>
    </location>
</feature>
<dbReference type="FunFam" id="2.40.30.10:FF:000056">
    <property type="entry name" value="NADPH oxidase 5"/>
    <property type="match status" value="1"/>
</dbReference>
<evidence type="ECO:0000259" key="12">
    <source>
        <dbReference type="PROSITE" id="PS50222"/>
    </source>
</evidence>
<dbReference type="Pfam" id="PF13202">
    <property type="entry name" value="EF-hand_5"/>
    <property type="match status" value="1"/>
</dbReference>
<feature type="domain" description="EF-hand" evidence="12">
    <location>
        <begin position="111"/>
        <end position="146"/>
    </location>
</feature>
<evidence type="ECO:0000256" key="11">
    <source>
        <dbReference type="SAM" id="Phobius"/>
    </source>
</evidence>
<feature type="domain" description="FAD-binding FR-type" evidence="13">
    <location>
        <begin position="478"/>
        <end position="611"/>
    </location>
</feature>
<dbReference type="SFLD" id="SFLDS00052">
    <property type="entry name" value="Ferric_Reductase_Domain"/>
    <property type="match status" value="1"/>
</dbReference>
<dbReference type="Pfam" id="PF08022">
    <property type="entry name" value="FAD_binding_8"/>
    <property type="match status" value="1"/>
</dbReference>
<feature type="non-terminal residue" evidence="14">
    <location>
        <position position="1"/>
    </location>
</feature>
<evidence type="ECO:0000256" key="2">
    <source>
        <dbReference type="ARBA" id="ARBA00022630"/>
    </source>
</evidence>
<evidence type="ECO:0000256" key="10">
    <source>
        <dbReference type="SAM" id="MobiDB-lite"/>
    </source>
</evidence>
<feature type="domain" description="EF-hand" evidence="12">
    <location>
        <begin position="36"/>
        <end position="71"/>
    </location>
</feature>
<dbReference type="InterPro" id="IPR017938">
    <property type="entry name" value="Riboflavin_synthase-like_b-brl"/>
</dbReference>
<evidence type="ECO:0000259" key="13">
    <source>
        <dbReference type="PROSITE" id="PS51384"/>
    </source>
</evidence>
<dbReference type="SUPFAM" id="SSF47473">
    <property type="entry name" value="EF-hand"/>
    <property type="match status" value="1"/>
</dbReference>
<dbReference type="InterPro" id="IPR011992">
    <property type="entry name" value="EF-hand-dom_pair"/>
</dbReference>
<feature type="compositionally biased region" description="Polar residues" evidence="10">
    <location>
        <begin position="681"/>
        <end position="691"/>
    </location>
</feature>
<dbReference type="PROSITE" id="PS51384">
    <property type="entry name" value="FAD_FR"/>
    <property type="match status" value="1"/>
</dbReference>
<proteinExistence type="predicted"/>
<dbReference type="GO" id="GO:0043020">
    <property type="term" value="C:NADPH oxidase complex"/>
    <property type="evidence" value="ECO:0007669"/>
    <property type="project" value="TreeGrafter"/>
</dbReference>
<evidence type="ECO:0000256" key="5">
    <source>
        <dbReference type="ARBA" id="ARBA00022837"/>
    </source>
</evidence>
<dbReference type="InterPro" id="IPR018247">
    <property type="entry name" value="EF_Hand_1_Ca_BS"/>
</dbReference>
<gene>
    <name evidence="14" type="ORF">MNOR_LOCUS35297</name>
</gene>
<organism evidence="14 15">
    <name type="scientific">Meganyctiphanes norvegica</name>
    <name type="common">Northern krill</name>
    <name type="synonym">Thysanopoda norvegica</name>
    <dbReference type="NCBI Taxonomy" id="48144"/>
    <lineage>
        <taxon>Eukaryota</taxon>
        <taxon>Metazoa</taxon>
        <taxon>Ecdysozoa</taxon>
        <taxon>Arthropoda</taxon>
        <taxon>Crustacea</taxon>
        <taxon>Multicrustacea</taxon>
        <taxon>Malacostraca</taxon>
        <taxon>Eumalacostraca</taxon>
        <taxon>Eucarida</taxon>
        <taxon>Euphausiacea</taxon>
        <taxon>Euphausiidae</taxon>
        <taxon>Meganyctiphanes</taxon>
    </lineage>
</organism>